<dbReference type="EMBL" id="CADCVO010000145">
    <property type="protein sequence ID" value="CAA9477528.1"/>
    <property type="molecule type" value="Genomic_DNA"/>
</dbReference>
<feature type="non-terminal residue" evidence="2">
    <location>
        <position position="1"/>
    </location>
</feature>
<gene>
    <name evidence="2" type="ORF">AVDCRST_MAG13-948</name>
</gene>
<protein>
    <submittedName>
        <fullName evidence="2">Uncharacterized protein</fullName>
    </submittedName>
</protein>
<evidence type="ECO:0000313" key="2">
    <source>
        <dbReference type="EMBL" id="CAA9477528.1"/>
    </source>
</evidence>
<feature type="non-terminal residue" evidence="2">
    <location>
        <position position="124"/>
    </location>
</feature>
<evidence type="ECO:0000256" key="1">
    <source>
        <dbReference type="SAM" id="MobiDB-lite"/>
    </source>
</evidence>
<feature type="compositionally biased region" description="Low complexity" evidence="1">
    <location>
        <begin position="24"/>
        <end position="35"/>
    </location>
</feature>
<feature type="compositionally biased region" description="Basic and acidic residues" evidence="1">
    <location>
        <begin position="79"/>
        <end position="93"/>
    </location>
</feature>
<sequence>AATSDDGPRATAPPRPGAGERGPPRAGRAQAPGARPRGRRRRDRPGPARGGGEHDGGRPAHEPEAVGAHPLPQVPGGHPDVRGQDRGGHDRAPAPRGRRGPRRHRLPGPPGRPRRAPARARARL</sequence>
<accession>A0A6J4RWF0</accession>
<feature type="region of interest" description="Disordered" evidence="1">
    <location>
        <begin position="1"/>
        <end position="124"/>
    </location>
</feature>
<reference evidence="2" key="1">
    <citation type="submission" date="2020-02" db="EMBL/GenBank/DDBJ databases">
        <authorList>
            <person name="Meier V. D."/>
        </authorList>
    </citation>
    <scope>NUCLEOTIDE SEQUENCE</scope>
    <source>
        <strain evidence="2">AVDCRST_MAG13</strain>
    </source>
</reference>
<proteinExistence type="predicted"/>
<feature type="compositionally biased region" description="Basic and acidic residues" evidence="1">
    <location>
        <begin position="51"/>
        <end position="64"/>
    </location>
</feature>
<dbReference type="AlphaFoldDB" id="A0A6J4RWF0"/>
<name>A0A6J4RWF0_9ACTN</name>
<organism evidence="2">
    <name type="scientific">uncultured Solirubrobacteraceae bacterium</name>
    <dbReference type="NCBI Taxonomy" id="1162706"/>
    <lineage>
        <taxon>Bacteria</taxon>
        <taxon>Bacillati</taxon>
        <taxon>Actinomycetota</taxon>
        <taxon>Thermoleophilia</taxon>
        <taxon>Solirubrobacterales</taxon>
        <taxon>Solirubrobacteraceae</taxon>
        <taxon>environmental samples</taxon>
    </lineage>
</organism>
<feature type="compositionally biased region" description="Basic residues" evidence="1">
    <location>
        <begin position="96"/>
        <end position="124"/>
    </location>
</feature>